<protein>
    <recommendedName>
        <fullName evidence="3">Phosphoserine phosphatase</fullName>
    </recommendedName>
</protein>
<evidence type="ECO:0000313" key="2">
    <source>
        <dbReference type="Proteomes" id="UP000738325"/>
    </source>
</evidence>
<dbReference type="SUPFAM" id="SSF56784">
    <property type="entry name" value="HAD-like"/>
    <property type="match status" value="1"/>
</dbReference>
<dbReference type="InterPro" id="IPR036412">
    <property type="entry name" value="HAD-like_sf"/>
</dbReference>
<dbReference type="EMBL" id="JAAAIP010000445">
    <property type="protein sequence ID" value="KAG0317037.1"/>
    <property type="molecule type" value="Genomic_DNA"/>
</dbReference>
<accession>A0A9P6RC94</accession>
<feature type="non-terminal residue" evidence="1">
    <location>
        <position position="133"/>
    </location>
</feature>
<comment type="caution">
    <text evidence="1">The sequence shown here is derived from an EMBL/GenBank/DDBJ whole genome shotgun (WGS) entry which is preliminary data.</text>
</comment>
<dbReference type="AlphaFoldDB" id="A0A9P6RC94"/>
<dbReference type="OrthoDB" id="2342176at2759"/>
<organism evidence="1 2">
    <name type="scientific">Dissophora globulifera</name>
    <dbReference type="NCBI Taxonomy" id="979702"/>
    <lineage>
        <taxon>Eukaryota</taxon>
        <taxon>Fungi</taxon>
        <taxon>Fungi incertae sedis</taxon>
        <taxon>Mucoromycota</taxon>
        <taxon>Mortierellomycotina</taxon>
        <taxon>Mortierellomycetes</taxon>
        <taxon>Mortierellales</taxon>
        <taxon>Mortierellaceae</taxon>
        <taxon>Dissophora</taxon>
    </lineage>
</organism>
<keyword evidence="2" id="KW-1185">Reference proteome</keyword>
<reference evidence="1" key="1">
    <citation type="journal article" date="2020" name="Fungal Divers.">
        <title>Resolving the Mortierellaceae phylogeny through synthesis of multi-gene phylogenetics and phylogenomics.</title>
        <authorList>
            <person name="Vandepol N."/>
            <person name="Liber J."/>
            <person name="Desiro A."/>
            <person name="Na H."/>
            <person name="Kennedy M."/>
            <person name="Barry K."/>
            <person name="Grigoriev I.V."/>
            <person name="Miller A.N."/>
            <person name="O'Donnell K."/>
            <person name="Stajich J.E."/>
            <person name="Bonito G."/>
        </authorList>
    </citation>
    <scope>NUCLEOTIDE SEQUENCE</scope>
    <source>
        <strain evidence="1">REB-010B</strain>
    </source>
</reference>
<sequence length="133" mass="15185">MKPADISLHVYCDFDCTLVLKDTSYSLLAHEMGREELERLKRLPEMEAGQISLRKAEDMKWEHIRLTIQEAADIVVDPSADMSATRPLSTTATTRIPFDRDTTGPLYYVQLDPGFKAFHQYCQEHNIPVTIVS</sequence>
<dbReference type="Proteomes" id="UP000738325">
    <property type="component" value="Unassembled WGS sequence"/>
</dbReference>
<gene>
    <name evidence="1" type="ORF">BGZ99_006544</name>
</gene>
<name>A0A9P6RC94_9FUNG</name>
<proteinExistence type="predicted"/>
<evidence type="ECO:0008006" key="3">
    <source>
        <dbReference type="Google" id="ProtNLM"/>
    </source>
</evidence>
<evidence type="ECO:0000313" key="1">
    <source>
        <dbReference type="EMBL" id="KAG0317037.1"/>
    </source>
</evidence>